<dbReference type="PANTHER" id="PTHR22594">
    <property type="entry name" value="ASPARTYL/LYSYL-TRNA SYNTHETASE"/>
    <property type="match status" value="1"/>
</dbReference>
<keyword evidence="1" id="KW-0436">Ligase</keyword>
<feature type="domain" description="Aminoacyl-transfer RNA synthetases class-II family profile" evidence="7">
    <location>
        <begin position="240"/>
        <end position="667"/>
    </location>
</feature>
<sequence>MTLLSIAARLTWRKNPRVLNPSSVWAKNTPCLANPTITSLQHRYFHRNVTSFAPEGHLEATTEMERPKFWEEYKGTYHVTPPDFPFENQIPLALLGQEITTVGHLSRLVQGGPELFFATISKGAGPESIQCVLRDLESNKKLHSIRFDSAISVTGTLQQRRLPKNRRPPDPVARKGYGFLNEVEIVVKNITCLNSFGEAIPSSLNHIYPATARHLQIRFDQKLRDSLLFRSEVTKFARLELGDFHEIETPILFKSTPEGAREFLVPTRRPGFTYALPQSPQQYKQMLMASGINRYVQFARCFRDEDLRADRQPEFTQIDLEMAWTDGEGVMQRVEKFIKSLYGRFAAPETILPPLSEDPFLRMTYDEAMSKHGSDKPDLRIPGLIHRVDHLVPAQLRSMITPLEDPIIEAYKINLDEAPTPIKTFLQKFFASTEGETFAKNPDGGPGIFVHDPSKVPLEGLQAFGFEGAEAIKQFYETLSLSPTTPNNPHAETPFSNGDLLLLQARPNLPHTGGSTALGNLRRAIYKAAIAAKLIYNNPIHQYLWVTDFPMFTPENSVDPGQEGSAGFSATHHPFTAPKTAEDVDLLLTDPLKAKADHYDLVVNGVELGGGNFSHLLQALDAGCPPHAGLAIGLDRLIAVMRGVDSVRDVIAFPKNSKGRDLTVGSPRQVGEEELGRYGLCVVERKGGKDAVVESGKREGEGEGNADADAEVVERPLSESEEVWK</sequence>
<dbReference type="Pfam" id="PF00152">
    <property type="entry name" value="tRNA-synt_2"/>
    <property type="match status" value="2"/>
</dbReference>
<dbReference type="Proteomes" id="UP000696280">
    <property type="component" value="Unassembled WGS sequence"/>
</dbReference>
<feature type="compositionally biased region" description="Basic and acidic residues" evidence="6">
    <location>
        <begin position="712"/>
        <end position="725"/>
    </location>
</feature>
<accession>A0A9N9KPK6</accession>
<dbReference type="EMBL" id="CAJVRL010000025">
    <property type="protein sequence ID" value="CAG8949757.1"/>
    <property type="molecule type" value="Genomic_DNA"/>
</dbReference>
<dbReference type="InterPro" id="IPR006195">
    <property type="entry name" value="aa-tRNA-synth_II"/>
</dbReference>
<evidence type="ECO:0000256" key="5">
    <source>
        <dbReference type="ARBA" id="ARBA00023146"/>
    </source>
</evidence>
<evidence type="ECO:0000259" key="7">
    <source>
        <dbReference type="PROSITE" id="PS50862"/>
    </source>
</evidence>
<evidence type="ECO:0000256" key="1">
    <source>
        <dbReference type="ARBA" id="ARBA00022598"/>
    </source>
</evidence>
<evidence type="ECO:0000256" key="4">
    <source>
        <dbReference type="ARBA" id="ARBA00022917"/>
    </source>
</evidence>
<evidence type="ECO:0000313" key="9">
    <source>
        <dbReference type="Proteomes" id="UP000696280"/>
    </source>
</evidence>
<keyword evidence="3" id="KW-0067">ATP-binding</keyword>
<dbReference type="InterPro" id="IPR002312">
    <property type="entry name" value="Asp/Asn-tRNA-synth_IIb"/>
</dbReference>
<keyword evidence="2" id="KW-0547">Nucleotide-binding</keyword>
<comment type="caution">
    <text evidence="8">The sequence shown here is derived from an EMBL/GenBank/DDBJ whole genome shotgun (WGS) entry which is preliminary data.</text>
</comment>
<dbReference type="InterPro" id="IPR045864">
    <property type="entry name" value="aa-tRNA-synth_II/BPL/LPL"/>
</dbReference>
<evidence type="ECO:0000256" key="3">
    <source>
        <dbReference type="ARBA" id="ARBA00022840"/>
    </source>
</evidence>
<feature type="compositionally biased region" description="Basic and acidic residues" evidence="6">
    <location>
        <begin position="688"/>
        <end position="701"/>
    </location>
</feature>
<protein>
    <recommendedName>
        <fullName evidence="7">Aminoacyl-transfer RNA synthetases class-II family profile domain-containing protein</fullName>
    </recommendedName>
</protein>
<dbReference type="Gene3D" id="3.30.930.10">
    <property type="entry name" value="Bira Bifunctional Protein, Domain 2"/>
    <property type="match status" value="3"/>
</dbReference>
<keyword evidence="4" id="KW-0648">Protein biosynthesis</keyword>
<name>A0A9N9KPK6_9HELO</name>
<reference evidence="8" key="1">
    <citation type="submission" date="2021-07" db="EMBL/GenBank/DDBJ databases">
        <authorList>
            <person name="Durling M."/>
        </authorList>
    </citation>
    <scope>NUCLEOTIDE SEQUENCE</scope>
</reference>
<dbReference type="AlphaFoldDB" id="A0A9N9KPK6"/>
<dbReference type="InterPro" id="IPR012340">
    <property type="entry name" value="NA-bd_OB-fold"/>
</dbReference>
<dbReference type="GO" id="GO:0004815">
    <property type="term" value="F:aspartate-tRNA ligase activity"/>
    <property type="evidence" value="ECO:0007669"/>
    <property type="project" value="TreeGrafter"/>
</dbReference>
<organism evidence="8 9">
    <name type="scientific">Hymenoscyphus fraxineus</name>
    <dbReference type="NCBI Taxonomy" id="746836"/>
    <lineage>
        <taxon>Eukaryota</taxon>
        <taxon>Fungi</taxon>
        <taxon>Dikarya</taxon>
        <taxon>Ascomycota</taxon>
        <taxon>Pezizomycotina</taxon>
        <taxon>Leotiomycetes</taxon>
        <taxon>Helotiales</taxon>
        <taxon>Helotiaceae</taxon>
        <taxon>Hymenoscyphus</taxon>
    </lineage>
</organism>
<feature type="compositionally biased region" description="Acidic residues" evidence="6">
    <location>
        <begin position="702"/>
        <end position="711"/>
    </location>
</feature>
<dbReference type="GO" id="GO:0005739">
    <property type="term" value="C:mitochondrion"/>
    <property type="evidence" value="ECO:0007669"/>
    <property type="project" value="TreeGrafter"/>
</dbReference>
<evidence type="ECO:0000256" key="2">
    <source>
        <dbReference type="ARBA" id="ARBA00022741"/>
    </source>
</evidence>
<evidence type="ECO:0000256" key="6">
    <source>
        <dbReference type="SAM" id="MobiDB-lite"/>
    </source>
</evidence>
<dbReference type="SUPFAM" id="SSF55681">
    <property type="entry name" value="Class II aaRS and biotin synthetases"/>
    <property type="match status" value="1"/>
</dbReference>
<dbReference type="InterPro" id="IPR004364">
    <property type="entry name" value="Aa-tRNA-synt_II"/>
</dbReference>
<keyword evidence="9" id="KW-1185">Reference proteome</keyword>
<dbReference type="PANTHER" id="PTHR22594:SF5">
    <property type="entry name" value="ASPARTATE--TRNA LIGASE, MITOCHONDRIAL"/>
    <property type="match status" value="1"/>
</dbReference>
<evidence type="ECO:0000313" key="8">
    <source>
        <dbReference type="EMBL" id="CAG8949757.1"/>
    </source>
</evidence>
<dbReference type="Gene3D" id="2.40.50.140">
    <property type="entry name" value="Nucleic acid-binding proteins"/>
    <property type="match status" value="1"/>
</dbReference>
<dbReference type="GO" id="GO:0005524">
    <property type="term" value="F:ATP binding"/>
    <property type="evidence" value="ECO:0007669"/>
    <property type="project" value="UniProtKB-KW"/>
</dbReference>
<dbReference type="GO" id="GO:0006422">
    <property type="term" value="P:aspartyl-tRNA aminoacylation"/>
    <property type="evidence" value="ECO:0007669"/>
    <property type="project" value="TreeGrafter"/>
</dbReference>
<dbReference type="OrthoDB" id="439710at2759"/>
<dbReference type="PROSITE" id="PS50862">
    <property type="entry name" value="AA_TRNA_LIGASE_II"/>
    <property type="match status" value="1"/>
</dbReference>
<proteinExistence type="predicted"/>
<feature type="region of interest" description="Disordered" evidence="6">
    <location>
        <begin position="688"/>
        <end position="725"/>
    </location>
</feature>
<gene>
    <name evidence="8" type="ORF">HYFRA_00004080</name>
</gene>
<keyword evidence="5" id="KW-0030">Aminoacyl-tRNA synthetase</keyword>
<dbReference type="PRINTS" id="PR01042">
    <property type="entry name" value="TRNASYNTHASP"/>
</dbReference>